<evidence type="ECO:0000259" key="8">
    <source>
        <dbReference type="PROSITE" id="PS51462"/>
    </source>
</evidence>
<protein>
    <submittedName>
        <fullName evidence="9">8-oxo-dGTP pyrophosphatase MutT (NUDIX family)</fullName>
    </submittedName>
</protein>
<name>A0ABR6RHV6_9BURK</name>
<dbReference type="SUPFAM" id="SSF55811">
    <property type="entry name" value="Nudix"/>
    <property type="match status" value="1"/>
</dbReference>
<gene>
    <name evidence="9" type="ORF">HNP33_002724</name>
</gene>
<comment type="cofactor">
    <cofactor evidence="1">
        <name>Mn(2+)</name>
        <dbReference type="ChEBI" id="CHEBI:29035"/>
    </cofactor>
</comment>
<sequence length="225" mass="24273">MQLSRALHARIHSALQHFAVRALDDGGHARAAVALVICDEGAGAQLPPQSGAPGSAAPRHWSHEAALLLTRRALHLRNHAGQWALPGGRIEAGESPEQAALREVHEEIGLRLASTQILGCLDDYATRSGFAITPVVVWAGAVAQLQPNPDEVASIHRIALTELLRSDSPMLDASAHSPHPVLRMPIGNSWIAAPTAAFLYQFREVCLCGRTTRVAHFDQPTFAWR</sequence>
<keyword evidence="10" id="KW-1185">Reference proteome</keyword>
<feature type="domain" description="Nudix hydrolase" evidence="8">
    <location>
        <begin position="28"/>
        <end position="186"/>
    </location>
</feature>
<dbReference type="PANTHER" id="PTHR12992">
    <property type="entry name" value="NUDIX HYDROLASE"/>
    <property type="match status" value="1"/>
</dbReference>
<dbReference type="InterPro" id="IPR015797">
    <property type="entry name" value="NUDIX_hydrolase-like_dom_sf"/>
</dbReference>
<keyword evidence="6" id="KW-0464">Manganese</keyword>
<dbReference type="RefSeq" id="WP_184709412.1">
    <property type="nucleotide sequence ID" value="NZ_JACHKZ010000017.1"/>
</dbReference>
<dbReference type="InterPro" id="IPR000086">
    <property type="entry name" value="NUDIX_hydrolase_dom"/>
</dbReference>
<dbReference type="PRINTS" id="PR00502">
    <property type="entry name" value="NUDIXFAMILY"/>
</dbReference>
<evidence type="ECO:0000256" key="2">
    <source>
        <dbReference type="ARBA" id="ARBA00001946"/>
    </source>
</evidence>
<dbReference type="PROSITE" id="PS51462">
    <property type="entry name" value="NUDIX"/>
    <property type="match status" value="1"/>
</dbReference>
<comment type="similarity">
    <text evidence="7">Belongs to the Nudix hydrolase family.</text>
</comment>
<dbReference type="PANTHER" id="PTHR12992:SF11">
    <property type="entry name" value="MITOCHONDRIAL COENZYME A DIPHOSPHATASE NUDT8"/>
    <property type="match status" value="1"/>
</dbReference>
<evidence type="ECO:0000256" key="1">
    <source>
        <dbReference type="ARBA" id="ARBA00001936"/>
    </source>
</evidence>
<comment type="cofactor">
    <cofactor evidence="2">
        <name>Mg(2+)</name>
        <dbReference type="ChEBI" id="CHEBI:18420"/>
    </cofactor>
</comment>
<dbReference type="Gene3D" id="3.90.79.10">
    <property type="entry name" value="Nucleoside Triphosphate Pyrophosphohydrolase"/>
    <property type="match status" value="1"/>
</dbReference>
<reference evidence="9 10" key="1">
    <citation type="submission" date="2020-08" db="EMBL/GenBank/DDBJ databases">
        <title>Functional genomics of gut bacteria from endangered species of beetles.</title>
        <authorList>
            <person name="Carlos-Shanley C."/>
        </authorList>
    </citation>
    <scope>NUCLEOTIDE SEQUENCE [LARGE SCALE GENOMIC DNA]</scope>
    <source>
        <strain evidence="9 10">S00124</strain>
    </source>
</reference>
<evidence type="ECO:0000256" key="6">
    <source>
        <dbReference type="ARBA" id="ARBA00023211"/>
    </source>
</evidence>
<evidence type="ECO:0000313" key="9">
    <source>
        <dbReference type="EMBL" id="MBB6578638.1"/>
    </source>
</evidence>
<evidence type="ECO:0000256" key="7">
    <source>
        <dbReference type="RuleBase" id="RU003476"/>
    </source>
</evidence>
<proteinExistence type="inferred from homology"/>
<accession>A0ABR6RHV6</accession>
<organism evidence="9 10">
    <name type="scientific">Comamonas odontotermitis</name>
    <dbReference type="NCBI Taxonomy" id="379895"/>
    <lineage>
        <taxon>Bacteria</taxon>
        <taxon>Pseudomonadati</taxon>
        <taxon>Pseudomonadota</taxon>
        <taxon>Betaproteobacteria</taxon>
        <taxon>Burkholderiales</taxon>
        <taxon>Comamonadaceae</taxon>
        <taxon>Comamonas</taxon>
    </lineage>
</organism>
<keyword evidence="3" id="KW-0479">Metal-binding</keyword>
<keyword evidence="5" id="KW-0460">Magnesium</keyword>
<comment type="caution">
    <text evidence="9">The sequence shown here is derived from an EMBL/GenBank/DDBJ whole genome shotgun (WGS) entry which is preliminary data.</text>
</comment>
<evidence type="ECO:0000256" key="3">
    <source>
        <dbReference type="ARBA" id="ARBA00022723"/>
    </source>
</evidence>
<dbReference type="CDD" id="cd03426">
    <property type="entry name" value="NUDIX_CoAse_Nudt7"/>
    <property type="match status" value="1"/>
</dbReference>
<dbReference type="EMBL" id="JACHKZ010000017">
    <property type="protein sequence ID" value="MBB6578638.1"/>
    <property type="molecule type" value="Genomic_DNA"/>
</dbReference>
<evidence type="ECO:0000256" key="5">
    <source>
        <dbReference type="ARBA" id="ARBA00022842"/>
    </source>
</evidence>
<dbReference type="InterPro" id="IPR020476">
    <property type="entry name" value="Nudix_hydrolase"/>
</dbReference>
<evidence type="ECO:0000313" key="10">
    <source>
        <dbReference type="Proteomes" id="UP000562492"/>
    </source>
</evidence>
<keyword evidence="4 7" id="KW-0378">Hydrolase</keyword>
<dbReference type="Proteomes" id="UP000562492">
    <property type="component" value="Unassembled WGS sequence"/>
</dbReference>
<dbReference type="InterPro" id="IPR020084">
    <property type="entry name" value="NUDIX_hydrolase_CS"/>
</dbReference>
<dbReference type="InterPro" id="IPR045121">
    <property type="entry name" value="CoAse"/>
</dbReference>
<dbReference type="PROSITE" id="PS00893">
    <property type="entry name" value="NUDIX_BOX"/>
    <property type="match status" value="1"/>
</dbReference>
<dbReference type="Pfam" id="PF00293">
    <property type="entry name" value="NUDIX"/>
    <property type="match status" value="1"/>
</dbReference>
<evidence type="ECO:0000256" key="4">
    <source>
        <dbReference type="ARBA" id="ARBA00022801"/>
    </source>
</evidence>